<sequence length="96" mass="11272">ILKIHVLLQGSVTLQDVAVEFNPEEWQLLDYDQRTLYWDVILENFRNFISVGKYITETTVIFKVEQGQEPWMVEAENSRWSSPGEEVFYQGDLGIM</sequence>
<keyword evidence="3" id="KW-1185">Reference proteome</keyword>
<evidence type="ECO:0000259" key="1">
    <source>
        <dbReference type="PROSITE" id="PS50805"/>
    </source>
</evidence>
<dbReference type="PANTHER" id="PTHR23232">
    <property type="entry name" value="KRAB DOMAIN C2H2 ZINC FINGER"/>
    <property type="match status" value="1"/>
</dbReference>
<dbReference type="InterPro" id="IPR050169">
    <property type="entry name" value="Krueppel_C2H2_ZnF"/>
</dbReference>
<protein>
    <recommendedName>
        <fullName evidence="1">KRAB domain-containing protein</fullName>
    </recommendedName>
</protein>
<dbReference type="InterPro" id="IPR036051">
    <property type="entry name" value="KRAB_dom_sf"/>
</dbReference>
<evidence type="ECO:0000313" key="3">
    <source>
        <dbReference type="Proteomes" id="UP000694544"/>
    </source>
</evidence>
<reference evidence="2" key="1">
    <citation type="submission" date="2025-08" db="UniProtKB">
        <authorList>
            <consortium name="Ensembl"/>
        </authorList>
    </citation>
    <scope>IDENTIFICATION</scope>
</reference>
<dbReference type="SUPFAM" id="SSF109640">
    <property type="entry name" value="KRAB domain (Kruppel-associated box)"/>
    <property type="match status" value="1"/>
</dbReference>
<proteinExistence type="predicted"/>
<dbReference type="PROSITE" id="PS50805">
    <property type="entry name" value="KRAB"/>
    <property type="match status" value="1"/>
</dbReference>
<dbReference type="PANTHER" id="PTHR23232:SF157">
    <property type="entry name" value="ZINC FINGER PROTEIN 525"/>
    <property type="match status" value="1"/>
</dbReference>
<dbReference type="GO" id="GO:0006355">
    <property type="term" value="P:regulation of DNA-templated transcription"/>
    <property type="evidence" value="ECO:0007669"/>
    <property type="project" value="InterPro"/>
</dbReference>
<dbReference type="Ensembl" id="ENSMMST00000007184.1">
    <property type="protein sequence ID" value="ENSMMSP00000006519.1"/>
    <property type="gene ID" value="ENSMMSG00000005033.1"/>
</dbReference>
<dbReference type="GeneTree" id="ENSGT00940000163099"/>
<dbReference type="Gene3D" id="6.10.140.140">
    <property type="match status" value="1"/>
</dbReference>
<dbReference type="Pfam" id="PF01352">
    <property type="entry name" value="KRAB"/>
    <property type="match status" value="1"/>
</dbReference>
<reference evidence="2" key="2">
    <citation type="submission" date="2025-09" db="UniProtKB">
        <authorList>
            <consortium name="Ensembl"/>
        </authorList>
    </citation>
    <scope>IDENTIFICATION</scope>
</reference>
<dbReference type="InterPro" id="IPR001909">
    <property type="entry name" value="KRAB"/>
</dbReference>
<organism evidence="2 3">
    <name type="scientific">Moschus moschiferus</name>
    <name type="common">Siberian musk deer</name>
    <name type="synonym">Moschus sibiricus</name>
    <dbReference type="NCBI Taxonomy" id="68415"/>
    <lineage>
        <taxon>Eukaryota</taxon>
        <taxon>Metazoa</taxon>
        <taxon>Chordata</taxon>
        <taxon>Craniata</taxon>
        <taxon>Vertebrata</taxon>
        <taxon>Euteleostomi</taxon>
        <taxon>Mammalia</taxon>
        <taxon>Eutheria</taxon>
        <taxon>Laurasiatheria</taxon>
        <taxon>Artiodactyla</taxon>
        <taxon>Ruminantia</taxon>
        <taxon>Pecora</taxon>
        <taxon>Moschidae</taxon>
        <taxon>Moschus</taxon>
    </lineage>
</organism>
<evidence type="ECO:0000313" key="2">
    <source>
        <dbReference type="Ensembl" id="ENSMMSP00000006519.1"/>
    </source>
</evidence>
<dbReference type="Proteomes" id="UP000694544">
    <property type="component" value="Unplaced"/>
</dbReference>
<accession>A0A8C6D515</accession>
<dbReference type="AlphaFoldDB" id="A0A8C6D515"/>
<dbReference type="CDD" id="cd07765">
    <property type="entry name" value="KRAB_A-box"/>
    <property type="match status" value="1"/>
</dbReference>
<name>A0A8C6D515_MOSMO</name>
<feature type="domain" description="KRAB" evidence="1">
    <location>
        <begin position="12"/>
        <end position="83"/>
    </location>
</feature>
<dbReference type="SMART" id="SM00349">
    <property type="entry name" value="KRAB"/>
    <property type="match status" value="1"/>
</dbReference>